<gene>
    <name evidence="1" type="ORF">BFS26_06915</name>
</gene>
<sequence>MTMVWTITRISWRVRARTPKTIRLTIPATIRAAIRRPIAGRAPYVIHNMAQRQRENDYFAFKKHMTVTGHYRFDASKVL</sequence>
<name>A0A1S2VWJ8_BIFLN</name>
<dbReference type="EMBL" id="MOAE01000034">
    <property type="protein sequence ID" value="OIN63049.1"/>
    <property type="molecule type" value="Genomic_DNA"/>
</dbReference>
<protein>
    <submittedName>
        <fullName evidence="1">Uncharacterized protein</fullName>
    </submittedName>
</protein>
<reference evidence="1 2" key="1">
    <citation type="journal article" date="2016" name="BMC Microbiol.">
        <title>Fucosyllactose and L-fucose utilization of infant Bifidobacterium longum and Bifidobacterium kashiwanohense.</title>
        <authorList>
            <person name="Bunesova V."/>
            <person name="Lacroix C."/>
            <person name="Schwab C."/>
        </authorList>
    </citation>
    <scope>NUCLEOTIDE SEQUENCE [LARGE SCALE GENOMIC DNA]</scope>
    <source>
        <strain evidence="1 2">BSM11-5</strain>
    </source>
</reference>
<proteinExistence type="predicted"/>
<comment type="caution">
    <text evidence="1">The sequence shown here is derived from an EMBL/GenBank/DDBJ whole genome shotgun (WGS) entry which is preliminary data.</text>
</comment>
<dbReference type="Proteomes" id="UP000181801">
    <property type="component" value="Unassembled WGS sequence"/>
</dbReference>
<accession>A0A1S2VWJ8</accession>
<dbReference type="AlphaFoldDB" id="A0A1S2VWJ8"/>
<evidence type="ECO:0000313" key="1">
    <source>
        <dbReference type="EMBL" id="OIN63049.1"/>
    </source>
</evidence>
<dbReference type="RefSeq" id="WP_007054232.1">
    <property type="nucleotide sequence ID" value="NZ_JAERWC010000008.1"/>
</dbReference>
<evidence type="ECO:0000313" key="2">
    <source>
        <dbReference type="Proteomes" id="UP000181801"/>
    </source>
</evidence>
<organism evidence="1 2">
    <name type="scientific">Bifidobacterium longum subsp. suis</name>
    <dbReference type="NCBI Taxonomy" id="1695"/>
    <lineage>
        <taxon>Bacteria</taxon>
        <taxon>Bacillati</taxon>
        <taxon>Actinomycetota</taxon>
        <taxon>Actinomycetes</taxon>
        <taxon>Bifidobacteriales</taxon>
        <taxon>Bifidobacteriaceae</taxon>
        <taxon>Bifidobacterium</taxon>
    </lineage>
</organism>